<dbReference type="InterPro" id="IPR012925">
    <property type="entry name" value="TipAS_dom"/>
</dbReference>
<dbReference type="Gene3D" id="1.10.1660.10">
    <property type="match status" value="1"/>
</dbReference>
<keyword evidence="3" id="KW-0238">DNA-binding</keyword>
<evidence type="ECO:0000313" key="7">
    <source>
        <dbReference type="Proteomes" id="UP000826550"/>
    </source>
</evidence>
<dbReference type="PANTHER" id="PTHR30204:SF69">
    <property type="entry name" value="MERR-FAMILY TRANSCRIPTIONAL REGULATOR"/>
    <property type="match status" value="1"/>
</dbReference>
<keyword evidence="2" id="KW-0805">Transcription regulation</keyword>
<evidence type="ECO:0000313" key="6">
    <source>
        <dbReference type="EMBL" id="QYN52269.1"/>
    </source>
</evidence>
<dbReference type="SUPFAM" id="SSF46955">
    <property type="entry name" value="Putative DNA-binding domain"/>
    <property type="match status" value="1"/>
</dbReference>
<name>A0ABX8W3Y1_9LACO</name>
<dbReference type="InterPro" id="IPR047057">
    <property type="entry name" value="MerR_fam"/>
</dbReference>
<gene>
    <name evidence="6" type="ORF">GYM71_02025</name>
</gene>
<feature type="domain" description="HTH merR-type" evidence="5">
    <location>
        <begin position="1"/>
        <end position="71"/>
    </location>
</feature>
<dbReference type="RefSeq" id="WP_220220732.1">
    <property type="nucleotide sequence ID" value="NZ_CP048268.1"/>
</dbReference>
<evidence type="ECO:0000256" key="1">
    <source>
        <dbReference type="ARBA" id="ARBA00022491"/>
    </source>
</evidence>
<reference evidence="6 7" key="1">
    <citation type="submission" date="2020-01" db="EMBL/GenBank/DDBJ databases">
        <title>Vast differences in strain-level diversity in the gut microbiota of two closely related honey bee species.</title>
        <authorList>
            <person name="Ellegaard K.M."/>
            <person name="Suenami S."/>
            <person name="Miyazaki R."/>
            <person name="Engel P."/>
        </authorList>
    </citation>
    <scope>NUCLEOTIDE SEQUENCE [LARGE SCALE GENOMIC DNA]</scope>
    <source>
        <strain evidence="6 7">ESL0416</strain>
    </source>
</reference>
<organism evidence="6 7">
    <name type="scientific">Lactobacillus panisapium</name>
    <dbReference type="NCBI Taxonomy" id="2012495"/>
    <lineage>
        <taxon>Bacteria</taxon>
        <taxon>Bacillati</taxon>
        <taxon>Bacillota</taxon>
        <taxon>Bacilli</taxon>
        <taxon>Lactobacillales</taxon>
        <taxon>Lactobacillaceae</taxon>
        <taxon>Lactobacillus</taxon>
    </lineage>
</organism>
<dbReference type="Gene3D" id="1.10.490.50">
    <property type="entry name" value="Antibiotic binding domain of TipA-like multidrug resistance regulators"/>
    <property type="match status" value="1"/>
</dbReference>
<keyword evidence="1" id="KW-0678">Repressor</keyword>
<keyword evidence="4" id="KW-0804">Transcription</keyword>
<dbReference type="PANTHER" id="PTHR30204">
    <property type="entry name" value="REDOX-CYCLING DRUG-SENSING TRANSCRIPTIONAL ACTIVATOR SOXR"/>
    <property type="match status" value="1"/>
</dbReference>
<dbReference type="EMBL" id="CP048268">
    <property type="protein sequence ID" value="QYN52269.1"/>
    <property type="molecule type" value="Genomic_DNA"/>
</dbReference>
<proteinExistence type="predicted"/>
<dbReference type="Pfam" id="PF07739">
    <property type="entry name" value="TipAS"/>
    <property type="match status" value="1"/>
</dbReference>
<evidence type="ECO:0000256" key="3">
    <source>
        <dbReference type="ARBA" id="ARBA00023125"/>
    </source>
</evidence>
<keyword evidence="7" id="KW-1185">Reference proteome</keyword>
<accession>A0ABX8W3Y1</accession>
<evidence type="ECO:0000259" key="5">
    <source>
        <dbReference type="PROSITE" id="PS50937"/>
    </source>
</evidence>
<dbReference type="SMART" id="SM00422">
    <property type="entry name" value="HTH_MERR"/>
    <property type="match status" value="1"/>
</dbReference>
<sequence length="254" mass="29446">MSYSINDLAKLAGISTRTLRYYDKCGLLKARRDPENNYRYYEEKEVDQLQKIMFLKLFDLPLAQIKQVMVSSQKQQLVTLQSQRQKLVNEQKRLSDLIISLDKTLEVMKGKTQMNDVEKFTALKAQAIVDNEKKYGKEIRSNYGDETIDASKEKFCSFSEKDFNHVEDIKKQILIELRPLVGNLDVTKAAAQHLFNLHQKYLLAMWPTGQYSSKAHKGLANMYVGDARFRRYYEEGTGKKDAAKTLKAIIDYYA</sequence>
<dbReference type="SUPFAM" id="SSF89082">
    <property type="entry name" value="Antibiotic binding domain of TipA-like multidrug resistance regulators"/>
    <property type="match status" value="1"/>
</dbReference>
<dbReference type="CDD" id="cd01106">
    <property type="entry name" value="HTH_TipAL-Mta"/>
    <property type="match status" value="1"/>
</dbReference>
<evidence type="ECO:0000256" key="4">
    <source>
        <dbReference type="ARBA" id="ARBA00023163"/>
    </source>
</evidence>
<dbReference type="PROSITE" id="PS50937">
    <property type="entry name" value="HTH_MERR_2"/>
    <property type="match status" value="1"/>
</dbReference>
<dbReference type="InterPro" id="IPR000551">
    <property type="entry name" value="MerR-type_HTH_dom"/>
</dbReference>
<dbReference type="InterPro" id="IPR036244">
    <property type="entry name" value="TipA-like_antibiotic-bd"/>
</dbReference>
<dbReference type="Pfam" id="PF13411">
    <property type="entry name" value="MerR_1"/>
    <property type="match status" value="1"/>
</dbReference>
<dbReference type="Proteomes" id="UP000826550">
    <property type="component" value="Chromosome"/>
</dbReference>
<dbReference type="InterPro" id="IPR009061">
    <property type="entry name" value="DNA-bd_dom_put_sf"/>
</dbReference>
<evidence type="ECO:0000256" key="2">
    <source>
        <dbReference type="ARBA" id="ARBA00023015"/>
    </source>
</evidence>
<protein>
    <submittedName>
        <fullName evidence="6">MerR family transcriptional regulator</fullName>
    </submittedName>
</protein>